<protein>
    <submittedName>
        <fullName evidence="3">Uncharacterized protein</fullName>
    </submittedName>
</protein>
<feature type="transmembrane region" description="Helical" evidence="2">
    <location>
        <begin position="36"/>
        <end position="56"/>
    </location>
</feature>
<organism evidence="3 4">
    <name type="scientific">Microbulbifer aestuariivivens</name>
    <dbReference type="NCBI Taxonomy" id="1908308"/>
    <lineage>
        <taxon>Bacteria</taxon>
        <taxon>Pseudomonadati</taxon>
        <taxon>Pseudomonadota</taxon>
        <taxon>Gammaproteobacteria</taxon>
        <taxon>Cellvibrionales</taxon>
        <taxon>Microbulbiferaceae</taxon>
        <taxon>Microbulbifer</taxon>
    </lineage>
</organism>
<evidence type="ECO:0000313" key="3">
    <source>
        <dbReference type="EMBL" id="GAA5525618.1"/>
    </source>
</evidence>
<keyword evidence="4" id="KW-1185">Reference proteome</keyword>
<keyword evidence="2" id="KW-0812">Transmembrane</keyword>
<proteinExistence type="predicted"/>
<accession>A0ABP9WQY4</accession>
<feature type="compositionally biased region" description="Low complexity" evidence="1">
    <location>
        <begin position="198"/>
        <end position="212"/>
    </location>
</feature>
<evidence type="ECO:0000256" key="2">
    <source>
        <dbReference type="SAM" id="Phobius"/>
    </source>
</evidence>
<evidence type="ECO:0000256" key="1">
    <source>
        <dbReference type="SAM" id="MobiDB-lite"/>
    </source>
</evidence>
<keyword evidence="2" id="KW-0472">Membrane</keyword>
<name>A0ABP9WQY4_9GAMM</name>
<reference evidence="3 4" key="1">
    <citation type="submission" date="2024-02" db="EMBL/GenBank/DDBJ databases">
        <title>Microbulbifer aestuariivivens NBRC 112533.</title>
        <authorList>
            <person name="Ichikawa N."/>
            <person name="Katano-Makiyama Y."/>
            <person name="Hidaka K."/>
        </authorList>
    </citation>
    <scope>NUCLEOTIDE SEQUENCE [LARGE SCALE GENOMIC DNA]</scope>
    <source>
        <strain evidence="3 4">NBRC 112533</strain>
    </source>
</reference>
<dbReference type="EMBL" id="BAABRT010000017">
    <property type="protein sequence ID" value="GAA5525618.1"/>
    <property type="molecule type" value="Genomic_DNA"/>
</dbReference>
<keyword evidence="2" id="KW-1133">Transmembrane helix</keyword>
<feature type="compositionally biased region" description="Polar residues" evidence="1">
    <location>
        <begin position="172"/>
        <end position="197"/>
    </location>
</feature>
<feature type="region of interest" description="Disordered" evidence="1">
    <location>
        <begin position="172"/>
        <end position="212"/>
    </location>
</feature>
<evidence type="ECO:0000313" key="4">
    <source>
        <dbReference type="Proteomes" id="UP001408594"/>
    </source>
</evidence>
<feature type="transmembrane region" description="Helical" evidence="2">
    <location>
        <begin position="62"/>
        <end position="87"/>
    </location>
</feature>
<comment type="caution">
    <text evidence="3">The sequence shown here is derived from an EMBL/GenBank/DDBJ whole genome shotgun (WGS) entry which is preliminary data.</text>
</comment>
<sequence length="212" mass="23365">MTRSPEDQKVADEMFDKFRDDLLKRELSNSEGYDKAILALSSASLGFSLTAIKFIVPIDTAIHLWLLILCWSILVLSVIFSLLAYLISNKAIHTQLNNARDYYKKSIDDAFTRKNIYASINTFLNQVTGLLLAIAISIIVVFISINITNGENEMTKEKSSGTYIERSANIPTMEQVSTPADNATNSANVPTMEQAPNTGTTSQGESSSEGKK</sequence>
<feature type="transmembrane region" description="Helical" evidence="2">
    <location>
        <begin position="123"/>
        <end position="145"/>
    </location>
</feature>
<gene>
    <name evidence="3" type="ORF">Maes01_02189</name>
</gene>
<dbReference type="RefSeq" id="WP_345551452.1">
    <property type="nucleotide sequence ID" value="NZ_BAABRT010000017.1"/>
</dbReference>
<dbReference type="Proteomes" id="UP001408594">
    <property type="component" value="Unassembled WGS sequence"/>
</dbReference>